<name>A0A369K7F0_HYPMA</name>
<protein>
    <submittedName>
        <fullName evidence="2">Uncharacterized protein</fullName>
    </submittedName>
</protein>
<feature type="region of interest" description="Disordered" evidence="1">
    <location>
        <begin position="64"/>
        <end position="83"/>
    </location>
</feature>
<gene>
    <name evidence="2" type="ORF">Hypma_003155</name>
</gene>
<keyword evidence="3" id="KW-1185">Reference proteome</keyword>
<dbReference type="AlphaFoldDB" id="A0A369K7F0"/>
<evidence type="ECO:0000313" key="2">
    <source>
        <dbReference type="EMBL" id="RDB27724.1"/>
    </source>
</evidence>
<accession>A0A369K7F0</accession>
<dbReference type="InParanoid" id="A0A369K7F0"/>
<dbReference type="EMBL" id="LUEZ02000014">
    <property type="protein sequence ID" value="RDB27724.1"/>
    <property type="molecule type" value="Genomic_DNA"/>
</dbReference>
<organism evidence="2 3">
    <name type="scientific">Hypsizygus marmoreus</name>
    <name type="common">White beech mushroom</name>
    <name type="synonym">Agaricus marmoreus</name>
    <dbReference type="NCBI Taxonomy" id="39966"/>
    <lineage>
        <taxon>Eukaryota</taxon>
        <taxon>Fungi</taxon>
        <taxon>Dikarya</taxon>
        <taxon>Basidiomycota</taxon>
        <taxon>Agaricomycotina</taxon>
        <taxon>Agaricomycetes</taxon>
        <taxon>Agaricomycetidae</taxon>
        <taxon>Agaricales</taxon>
        <taxon>Tricholomatineae</taxon>
        <taxon>Lyophyllaceae</taxon>
        <taxon>Hypsizygus</taxon>
    </lineage>
</organism>
<sequence>MSPLWEAVCAKVCFHVLIYSYHSEGNSDELDYHTQQCERRIWNGTTSDLFPAFAGFDTSKNHEGGTGLTSSISTEAESNVPSPSSLLAGSFPCDLFSPAESRQCPEDDQEFSDFLSSFASVPPPDMPPLPEMSFYDARQPRGHLHPNISRPGSSASMVRTTLVTIAFASTLTISVRNLELHPLIINFSNVDSRQRSSWAHFSPTLPAKLLFKIVWKLPAENKGQTGLHTSSSR</sequence>
<proteinExistence type="predicted"/>
<evidence type="ECO:0000256" key="1">
    <source>
        <dbReference type="SAM" id="MobiDB-lite"/>
    </source>
</evidence>
<reference evidence="2" key="1">
    <citation type="submission" date="2018-04" db="EMBL/GenBank/DDBJ databases">
        <title>Whole genome sequencing of Hypsizygus marmoreus.</title>
        <authorList>
            <person name="Choi I.-G."/>
            <person name="Min B."/>
            <person name="Kim J.-G."/>
            <person name="Kim S."/>
            <person name="Oh Y.-L."/>
            <person name="Kong W.-S."/>
            <person name="Park H."/>
            <person name="Jeong J."/>
            <person name="Song E.-S."/>
        </authorList>
    </citation>
    <scope>NUCLEOTIDE SEQUENCE [LARGE SCALE GENOMIC DNA]</scope>
    <source>
        <strain evidence="2">51987-8</strain>
    </source>
</reference>
<dbReference type="Proteomes" id="UP000076154">
    <property type="component" value="Unassembled WGS sequence"/>
</dbReference>
<feature type="compositionally biased region" description="Polar residues" evidence="1">
    <location>
        <begin position="68"/>
        <end position="83"/>
    </location>
</feature>
<comment type="caution">
    <text evidence="2">The sequence shown here is derived from an EMBL/GenBank/DDBJ whole genome shotgun (WGS) entry which is preliminary data.</text>
</comment>
<evidence type="ECO:0000313" key="3">
    <source>
        <dbReference type="Proteomes" id="UP000076154"/>
    </source>
</evidence>